<dbReference type="EMBL" id="JBBYHV010000001">
    <property type="protein sequence ID" value="MEL1250057.1"/>
    <property type="molecule type" value="Genomic_DNA"/>
</dbReference>
<evidence type="ECO:0008006" key="3">
    <source>
        <dbReference type="Google" id="ProtNLM"/>
    </source>
</evidence>
<proteinExistence type="predicted"/>
<comment type="caution">
    <text evidence="1">The sequence shown here is derived from an EMBL/GenBank/DDBJ whole genome shotgun (WGS) entry which is preliminary data.</text>
</comment>
<gene>
    <name evidence="1" type="ORF">AAEO60_05180</name>
</gene>
<sequence>MIRSKTTLVVGAGAASELELPDGADLLVRITQNFDFQRLGTDLQTPDMVALATVFEKVAPKFDTKPGKLQQAAQTIRMAARISNDIEAILEQHGHDPLVQAVGRLAIVYFTLQAEAVSPLEAEPRDPGDMPLRGTENWLYHFARAVVNGVPRAKVESCFDNLSVINFGYDRSIEHYLPWVLQMSFGMSLGEAQALVAEKLNVLHPFGQAGRLPWQKGVGAVAEWGAEKPAKFDQLAACLHNASERMEDRTFKQTLRGEMAKGRRLAFLGYDFQPLNTAMMFEQAMGHNPDVLVALPQQGMATPEAVAPVLKRTMGISEDSLLCLNQGHSWRMLRDFSLFLES</sequence>
<dbReference type="Proteomes" id="UP001497045">
    <property type="component" value="Unassembled WGS sequence"/>
</dbReference>
<evidence type="ECO:0000313" key="1">
    <source>
        <dbReference type="EMBL" id="MEL1250057.1"/>
    </source>
</evidence>
<reference evidence="1 2" key="1">
    <citation type="submission" date="2024-04" db="EMBL/GenBank/DDBJ databases">
        <title>Aurantiacibacter sp. DGU6 16S ribosomal RNA gene Genome sequencing and assembly.</title>
        <authorList>
            <person name="Park S."/>
        </authorList>
    </citation>
    <scope>NUCLEOTIDE SEQUENCE [LARGE SCALE GENOMIC DNA]</scope>
    <source>
        <strain evidence="1 2">DGU6</strain>
    </source>
</reference>
<name>A0ABU9IE93_9SPHN</name>
<organism evidence="1 2">
    <name type="scientific">Aurantiacibacter gilvus</name>
    <dbReference type="NCBI Taxonomy" id="3139141"/>
    <lineage>
        <taxon>Bacteria</taxon>
        <taxon>Pseudomonadati</taxon>
        <taxon>Pseudomonadota</taxon>
        <taxon>Alphaproteobacteria</taxon>
        <taxon>Sphingomonadales</taxon>
        <taxon>Erythrobacteraceae</taxon>
        <taxon>Aurantiacibacter</taxon>
    </lineage>
</organism>
<dbReference type="RefSeq" id="WP_341672577.1">
    <property type="nucleotide sequence ID" value="NZ_JBBYHV010000001.1"/>
</dbReference>
<accession>A0ABU9IE93</accession>
<evidence type="ECO:0000313" key="2">
    <source>
        <dbReference type="Proteomes" id="UP001497045"/>
    </source>
</evidence>
<keyword evidence="2" id="KW-1185">Reference proteome</keyword>
<protein>
    <recommendedName>
        <fullName evidence="3">SIR2-like domain-containing protein</fullName>
    </recommendedName>
</protein>